<comment type="similarity">
    <text evidence="1">Belongs to the TRAFAC class dynamin-like GTPase superfamily. IRG family.</text>
</comment>
<feature type="domain" description="IRG-type G" evidence="3">
    <location>
        <begin position="52"/>
        <end position="235"/>
    </location>
</feature>
<protein>
    <recommendedName>
        <fullName evidence="3">IRG-type G domain-containing protein</fullName>
    </recommendedName>
</protein>
<evidence type="ECO:0000256" key="2">
    <source>
        <dbReference type="SAM" id="MobiDB-lite"/>
    </source>
</evidence>
<dbReference type="InterPro" id="IPR007743">
    <property type="entry name" value="Immunity-related_GTPase-like"/>
</dbReference>
<feature type="compositionally biased region" description="Basic residues" evidence="2">
    <location>
        <begin position="1"/>
        <end position="12"/>
    </location>
</feature>
<evidence type="ECO:0000259" key="3">
    <source>
        <dbReference type="PROSITE" id="PS51716"/>
    </source>
</evidence>
<dbReference type="PROSITE" id="PS51716">
    <property type="entry name" value="G_IRG"/>
    <property type="match status" value="1"/>
</dbReference>
<dbReference type="GO" id="GO:0005525">
    <property type="term" value="F:GTP binding"/>
    <property type="evidence" value="ECO:0007669"/>
    <property type="project" value="InterPro"/>
</dbReference>
<dbReference type="EMBL" id="UYJE01010259">
    <property type="protein sequence ID" value="VDI81455.1"/>
    <property type="molecule type" value="Genomic_DNA"/>
</dbReference>
<organism evidence="4 5">
    <name type="scientific">Mytilus galloprovincialis</name>
    <name type="common">Mediterranean mussel</name>
    <dbReference type="NCBI Taxonomy" id="29158"/>
    <lineage>
        <taxon>Eukaryota</taxon>
        <taxon>Metazoa</taxon>
        <taxon>Spiralia</taxon>
        <taxon>Lophotrochozoa</taxon>
        <taxon>Mollusca</taxon>
        <taxon>Bivalvia</taxon>
        <taxon>Autobranchia</taxon>
        <taxon>Pteriomorphia</taxon>
        <taxon>Mytilida</taxon>
        <taxon>Mytiloidea</taxon>
        <taxon>Mytilidae</taxon>
        <taxon>Mytilinae</taxon>
        <taxon>Mytilus</taxon>
    </lineage>
</organism>
<feature type="region of interest" description="Disordered" evidence="2">
    <location>
        <begin position="1"/>
        <end position="34"/>
    </location>
</feature>
<dbReference type="SUPFAM" id="SSF52540">
    <property type="entry name" value="P-loop containing nucleoside triphosphate hydrolases"/>
    <property type="match status" value="1"/>
</dbReference>
<evidence type="ECO:0000256" key="1">
    <source>
        <dbReference type="ARBA" id="ARBA00005429"/>
    </source>
</evidence>
<evidence type="ECO:0000313" key="4">
    <source>
        <dbReference type="EMBL" id="VDI81455.1"/>
    </source>
</evidence>
<evidence type="ECO:0000313" key="5">
    <source>
        <dbReference type="Proteomes" id="UP000596742"/>
    </source>
</evidence>
<dbReference type="GO" id="GO:0016020">
    <property type="term" value="C:membrane"/>
    <property type="evidence" value="ECO:0007669"/>
    <property type="project" value="InterPro"/>
</dbReference>
<keyword evidence="5" id="KW-1185">Reference proteome</keyword>
<proteinExistence type="inferred from homology"/>
<dbReference type="AlphaFoldDB" id="A0A8B6HMW5"/>
<dbReference type="OrthoDB" id="6105296at2759"/>
<dbReference type="PANTHER" id="PTHR14143:SF1">
    <property type="entry name" value="IRG-TYPE G DOMAIN-CONTAINING PROTEIN"/>
    <property type="match status" value="1"/>
</dbReference>
<dbReference type="InterPro" id="IPR030385">
    <property type="entry name" value="G_IRG_dom"/>
</dbReference>
<dbReference type="Gene3D" id="3.40.50.300">
    <property type="entry name" value="P-loop containing nucleotide triphosphate hydrolases"/>
    <property type="match status" value="1"/>
</dbReference>
<feature type="compositionally biased region" description="Basic and acidic residues" evidence="2">
    <location>
        <begin position="15"/>
        <end position="32"/>
    </location>
</feature>
<reference evidence="4" key="1">
    <citation type="submission" date="2018-11" db="EMBL/GenBank/DDBJ databases">
        <authorList>
            <person name="Alioto T."/>
            <person name="Alioto T."/>
        </authorList>
    </citation>
    <scope>NUCLEOTIDE SEQUENCE</scope>
</reference>
<dbReference type="InterPro" id="IPR027417">
    <property type="entry name" value="P-loop_NTPase"/>
</dbReference>
<dbReference type="Pfam" id="PF05049">
    <property type="entry name" value="IIGP"/>
    <property type="match status" value="1"/>
</dbReference>
<comment type="caution">
    <text evidence="4">The sequence shown here is derived from an EMBL/GenBank/DDBJ whole genome shotgun (WGS) entry which is preliminary data.</text>
</comment>
<gene>
    <name evidence="4" type="ORF">MGAL_10B073730</name>
</gene>
<sequence length="415" mass="46638">MGWMMKSRKLTKRNGTAEETKEAQTLTDRVENEGPEAIAQHVKENLDRWKNEKLKIGISGRIKTGKSQFINAVLGFKPNQLGAAETGSGNTTQQATPYTHPQNEQIVLFNFPGVGTEDHPNKDNYMTKENASECDYFLIFFDSVISDDDIWLAERLTEIKTPFCFVRSMIDQDIDNAKFDGKEPDTVLGEVRGKVQTSRSVAANTITRKSSIFFISGRYPNIGEFPELLDHNESNISSLKFESIVFSISAISKEVIEKKYQKLKSRIRTVSVGAAAISAEPVPILDLLINLQLLKYELYHYINTFGITMDFIESLPTEIKERLSVWNILTKSGTALTVFITQQIWKAAAVAAFESVADLFIPVIGSLISAPTTFLVVNNVLNKYLDQMKEDAFIVYENVLHAQTHVHIDAQVTRN</sequence>
<dbReference type="PANTHER" id="PTHR14143">
    <property type="entry name" value="INTERFERON-INDUCIBLE GTPASE FAMILY MEMBER"/>
    <property type="match status" value="1"/>
</dbReference>
<dbReference type="Proteomes" id="UP000596742">
    <property type="component" value="Unassembled WGS sequence"/>
</dbReference>
<name>A0A8B6HMW5_MYTGA</name>
<accession>A0A8B6HMW5</accession>